<sequence length="107" mass="12022">MTLQDRDCVDELCLLVPILRHWFSEPSSCTTPNLSEQSPVIPTGNQCYTRRHAPPVVFSPVNCQTHAPARGDFYRPTKDLGRLKYFLGIEVAQSRSGIVISQCKYAP</sequence>
<evidence type="ECO:0000313" key="2">
    <source>
        <dbReference type="Proteomes" id="UP000004994"/>
    </source>
</evidence>
<evidence type="ECO:0000313" key="1">
    <source>
        <dbReference type="EnsemblPlants" id="Solyc05g018303.1.1"/>
    </source>
</evidence>
<evidence type="ECO:0008006" key="3">
    <source>
        <dbReference type="Google" id="ProtNLM"/>
    </source>
</evidence>
<name>A0A3Q7GJJ4_SOLLC</name>
<protein>
    <recommendedName>
        <fullName evidence="3">Reverse transcriptase Ty1/copia-type domain-containing protein</fullName>
    </recommendedName>
</protein>
<dbReference type="Gramene" id="Solyc05g018303.1.1">
    <property type="protein sequence ID" value="Solyc05g018303.1.1"/>
    <property type="gene ID" value="Solyc05g018303.1"/>
</dbReference>
<reference evidence="1" key="1">
    <citation type="journal article" date="2012" name="Nature">
        <title>The tomato genome sequence provides insights into fleshy fruit evolution.</title>
        <authorList>
            <consortium name="Tomato Genome Consortium"/>
        </authorList>
    </citation>
    <scope>NUCLEOTIDE SEQUENCE [LARGE SCALE GENOMIC DNA]</scope>
    <source>
        <strain evidence="1">cv. Heinz 1706</strain>
    </source>
</reference>
<accession>A0A3Q7GJJ4</accession>
<organism evidence="1">
    <name type="scientific">Solanum lycopersicum</name>
    <name type="common">Tomato</name>
    <name type="synonym">Lycopersicon esculentum</name>
    <dbReference type="NCBI Taxonomy" id="4081"/>
    <lineage>
        <taxon>Eukaryota</taxon>
        <taxon>Viridiplantae</taxon>
        <taxon>Streptophyta</taxon>
        <taxon>Embryophyta</taxon>
        <taxon>Tracheophyta</taxon>
        <taxon>Spermatophyta</taxon>
        <taxon>Magnoliopsida</taxon>
        <taxon>eudicotyledons</taxon>
        <taxon>Gunneridae</taxon>
        <taxon>Pentapetalae</taxon>
        <taxon>asterids</taxon>
        <taxon>lamiids</taxon>
        <taxon>Solanales</taxon>
        <taxon>Solanaceae</taxon>
        <taxon>Solanoideae</taxon>
        <taxon>Solaneae</taxon>
        <taxon>Solanum</taxon>
        <taxon>Solanum subgen. Lycopersicon</taxon>
    </lineage>
</organism>
<dbReference type="InParanoid" id="A0A3Q7GJJ4"/>
<proteinExistence type="predicted"/>
<dbReference type="AlphaFoldDB" id="A0A3Q7GJJ4"/>
<dbReference type="Proteomes" id="UP000004994">
    <property type="component" value="Chromosome 5"/>
</dbReference>
<keyword evidence="2" id="KW-1185">Reference proteome</keyword>
<reference evidence="1" key="2">
    <citation type="submission" date="2019-01" db="UniProtKB">
        <authorList>
            <consortium name="EnsemblPlants"/>
        </authorList>
    </citation>
    <scope>IDENTIFICATION</scope>
    <source>
        <strain evidence="1">cv. Heinz 1706</strain>
    </source>
</reference>
<dbReference type="EnsemblPlants" id="Solyc05g018303.1.1">
    <property type="protein sequence ID" value="Solyc05g018303.1.1"/>
    <property type="gene ID" value="Solyc05g018303.1"/>
</dbReference>